<proteinExistence type="predicted"/>
<feature type="domain" description="DUF4136" evidence="2">
    <location>
        <begin position="31"/>
        <end position="176"/>
    </location>
</feature>
<evidence type="ECO:0000256" key="1">
    <source>
        <dbReference type="SAM" id="SignalP"/>
    </source>
</evidence>
<evidence type="ECO:0000259" key="2">
    <source>
        <dbReference type="Pfam" id="PF13590"/>
    </source>
</evidence>
<dbReference type="Pfam" id="PF13590">
    <property type="entry name" value="DUF4136"/>
    <property type="match status" value="1"/>
</dbReference>
<feature type="chain" id="PRO_5045905890" description="DUF4136 domain-containing protein" evidence="1">
    <location>
        <begin position="20"/>
        <end position="183"/>
    </location>
</feature>
<reference evidence="4" key="1">
    <citation type="journal article" date="2019" name="Int. J. Syst. Evol. Microbiol.">
        <title>The Global Catalogue of Microorganisms (GCM) 10K type strain sequencing project: providing services to taxonomists for standard genome sequencing and annotation.</title>
        <authorList>
            <consortium name="The Broad Institute Genomics Platform"/>
            <consortium name="The Broad Institute Genome Sequencing Center for Infectious Disease"/>
            <person name="Wu L."/>
            <person name="Ma J."/>
        </authorList>
    </citation>
    <scope>NUCLEOTIDE SEQUENCE [LARGE SCALE GENOMIC DNA]</scope>
    <source>
        <strain evidence="4">JCM 16112</strain>
    </source>
</reference>
<accession>A0ABP3YD73</accession>
<keyword evidence="4" id="KW-1185">Reference proteome</keyword>
<sequence length="183" mass="20651">MKKKLLILILALGTFYSCAPTRVVVEKNKYEDFKLSNYSSFDFAQIDLPSDSLVPYQEIVDQLKASITTAMEARGLRHNVSDPAIKINIGVVVEDKVQTRETNVTSDPFTYAGQRSYYWEVREIPVNTYREGSLTIHFVNNAGNVLVWAGTISEVVPKKPVQTPTAIQDAVDQIFEYLDINNK</sequence>
<dbReference type="PROSITE" id="PS51257">
    <property type="entry name" value="PROKAR_LIPOPROTEIN"/>
    <property type="match status" value="1"/>
</dbReference>
<comment type="caution">
    <text evidence="3">The sequence shown here is derived from an EMBL/GenBank/DDBJ whole genome shotgun (WGS) entry which is preliminary data.</text>
</comment>
<name>A0ABP3YD73_9BACT</name>
<dbReference type="Gene3D" id="3.30.160.670">
    <property type="match status" value="1"/>
</dbReference>
<evidence type="ECO:0000313" key="4">
    <source>
        <dbReference type="Proteomes" id="UP001500469"/>
    </source>
</evidence>
<dbReference type="InterPro" id="IPR025411">
    <property type="entry name" value="DUF4136"/>
</dbReference>
<evidence type="ECO:0000313" key="3">
    <source>
        <dbReference type="EMBL" id="GAA0879380.1"/>
    </source>
</evidence>
<dbReference type="Proteomes" id="UP001500469">
    <property type="component" value="Unassembled WGS sequence"/>
</dbReference>
<organism evidence="3 4">
    <name type="scientific">Algoriphagus jejuensis</name>
    <dbReference type="NCBI Taxonomy" id="419934"/>
    <lineage>
        <taxon>Bacteria</taxon>
        <taxon>Pseudomonadati</taxon>
        <taxon>Bacteroidota</taxon>
        <taxon>Cytophagia</taxon>
        <taxon>Cytophagales</taxon>
        <taxon>Cyclobacteriaceae</taxon>
        <taxon>Algoriphagus</taxon>
    </lineage>
</organism>
<dbReference type="EMBL" id="BAAAFI010000011">
    <property type="protein sequence ID" value="GAA0879380.1"/>
    <property type="molecule type" value="Genomic_DNA"/>
</dbReference>
<keyword evidence="1" id="KW-0732">Signal</keyword>
<protein>
    <recommendedName>
        <fullName evidence="2">DUF4136 domain-containing protein</fullName>
    </recommendedName>
</protein>
<dbReference type="RefSeq" id="WP_343851727.1">
    <property type="nucleotide sequence ID" value="NZ_BAAAFI010000011.1"/>
</dbReference>
<feature type="signal peptide" evidence="1">
    <location>
        <begin position="1"/>
        <end position="19"/>
    </location>
</feature>
<gene>
    <name evidence="3" type="ORF">GCM10009119_23480</name>
</gene>